<dbReference type="eggNOG" id="ENOG502ZY0E">
    <property type="taxonomic scope" value="Bacteria"/>
</dbReference>
<dbReference type="OrthoDB" id="45736at2"/>
<sequence>MDDKYISGYFAYGVLYNGEYYPEFSFQTPFSVNKKDYYLGIQLKMSAESDVMFYLSKIDINNPFTIIITNNSGSFFGSFPISF</sequence>
<evidence type="ECO:0000313" key="2">
    <source>
        <dbReference type="Proteomes" id="UP000002453"/>
    </source>
</evidence>
<organism evidence="1 2">
    <name type="scientific">Thermosipho africanus (strain TCF52B)</name>
    <dbReference type="NCBI Taxonomy" id="484019"/>
    <lineage>
        <taxon>Bacteria</taxon>
        <taxon>Thermotogati</taxon>
        <taxon>Thermotogota</taxon>
        <taxon>Thermotogae</taxon>
        <taxon>Thermotogales</taxon>
        <taxon>Fervidobacteriaceae</taxon>
        <taxon>Thermosipho</taxon>
    </lineage>
</organism>
<protein>
    <submittedName>
        <fullName evidence="1">Uncharacterized protein</fullName>
    </submittedName>
</protein>
<dbReference type="AlphaFoldDB" id="B7IH81"/>
<reference evidence="1 2" key="1">
    <citation type="journal article" date="2009" name="J. Bacteriol.">
        <title>The genome of Thermosipho africanus TCF52B: lateral genetic connections to the Firmicutes and Archaea.</title>
        <authorList>
            <person name="Nesboe C.L."/>
            <person name="Bapteste E."/>
            <person name="Curtis B."/>
            <person name="Dahle H."/>
            <person name="Lopez P."/>
            <person name="Macleod D."/>
            <person name="Dlutek M."/>
            <person name="Bowman S."/>
            <person name="Zhaxybayeva O."/>
            <person name="Birkeland N.-K."/>
            <person name="Doolittle W.F."/>
        </authorList>
    </citation>
    <scope>NUCLEOTIDE SEQUENCE [LARGE SCALE GENOMIC DNA]</scope>
    <source>
        <strain evidence="1 2">TCF52B</strain>
    </source>
</reference>
<dbReference type="EMBL" id="CP001185">
    <property type="protein sequence ID" value="ACJ75445.1"/>
    <property type="molecule type" value="Genomic_DNA"/>
</dbReference>
<dbReference type="RefSeq" id="WP_012579915.1">
    <property type="nucleotide sequence ID" value="NC_011653.1"/>
</dbReference>
<dbReference type="KEGG" id="taf:THA_986"/>
<dbReference type="STRING" id="484019.THA_986"/>
<proteinExistence type="predicted"/>
<evidence type="ECO:0000313" key="1">
    <source>
        <dbReference type="EMBL" id="ACJ75445.1"/>
    </source>
</evidence>
<gene>
    <name evidence="1" type="ordered locus">THA_986</name>
</gene>
<name>B7IH81_THEAB</name>
<accession>B7IH81</accession>
<keyword evidence="2" id="KW-1185">Reference proteome</keyword>
<dbReference type="HOGENOM" id="CLU_2541468_0_0_0"/>
<dbReference type="Proteomes" id="UP000002453">
    <property type="component" value="Chromosome"/>
</dbReference>